<gene>
    <name evidence="2" type="ORF">SDC9_212802</name>
</gene>
<protein>
    <recommendedName>
        <fullName evidence="3">EF-hand domain-containing protein</fullName>
    </recommendedName>
</protein>
<dbReference type="EMBL" id="VSSQ01146758">
    <property type="protein sequence ID" value="MPN65023.1"/>
    <property type="molecule type" value="Genomic_DNA"/>
</dbReference>
<feature type="compositionally biased region" description="Polar residues" evidence="1">
    <location>
        <begin position="1"/>
        <end position="15"/>
    </location>
</feature>
<proteinExistence type="predicted"/>
<name>A0A645K1Q8_9ZZZZ</name>
<dbReference type="AlphaFoldDB" id="A0A645K1Q8"/>
<evidence type="ECO:0000313" key="2">
    <source>
        <dbReference type="EMBL" id="MPN65023.1"/>
    </source>
</evidence>
<reference evidence="2" key="1">
    <citation type="submission" date="2019-08" db="EMBL/GenBank/DDBJ databases">
        <authorList>
            <person name="Kucharzyk K."/>
            <person name="Murdoch R.W."/>
            <person name="Higgins S."/>
            <person name="Loffler F."/>
        </authorList>
    </citation>
    <scope>NUCLEOTIDE SEQUENCE</scope>
</reference>
<sequence length="67" mass="7339">MNRSLAENAAQTPSAKESHDISAIDTNGDGQVTIKEAKAAGFKMPITKDFWLYQYMDDRDGDGMVGE</sequence>
<evidence type="ECO:0008006" key="3">
    <source>
        <dbReference type="Google" id="ProtNLM"/>
    </source>
</evidence>
<comment type="caution">
    <text evidence="2">The sequence shown here is derived from an EMBL/GenBank/DDBJ whole genome shotgun (WGS) entry which is preliminary data.</text>
</comment>
<evidence type="ECO:0000256" key="1">
    <source>
        <dbReference type="SAM" id="MobiDB-lite"/>
    </source>
</evidence>
<organism evidence="2">
    <name type="scientific">bioreactor metagenome</name>
    <dbReference type="NCBI Taxonomy" id="1076179"/>
    <lineage>
        <taxon>unclassified sequences</taxon>
        <taxon>metagenomes</taxon>
        <taxon>ecological metagenomes</taxon>
    </lineage>
</organism>
<feature type="region of interest" description="Disordered" evidence="1">
    <location>
        <begin position="1"/>
        <end position="27"/>
    </location>
</feature>
<accession>A0A645K1Q8</accession>